<dbReference type="KEGG" id="ima:PO878_02655"/>
<dbReference type="SUPFAM" id="SSF46565">
    <property type="entry name" value="Chaperone J-domain"/>
    <property type="match status" value="1"/>
</dbReference>
<dbReference type="RefSeq" id="WP_272737142.1">
    <property type="nucleotide sequence ID" value="NZ_CP116942.1"/>
</dbReference>
<dbReference type="Proteomes" id="UP001216390">
    <property type="component" value="Chromosome"/>
</dbReference>
<protein>
    <submittedName>
        <fullName evidence="1">J domain-containing protein</fullName>
    </submittedName>
</protein>
<keyword evidence="2" id="KW-1185">Reference proteome</keyword>
<name>A0AAE9Y8D6_9ACTN</name>
<sequence length="93" mass="10206">MDRVDAARELGVPVGAPPTLVEKAFRRAVRLRHPDVGGDAAAFRRATEARAVLLCPPPADPLTRVVTVIVRYHPAVRLVEALARVVERRTPPR</sequence>
<dbReference type="CDD" id="cd06257">
    <property type="entry name" value="DnaJ"/>
    <property type="match status" value="1"/>
</dbReference>
<dbReference type="EMBL" id="CP116942">
    <property type="protein sequence ID" value="WCO67621.1"/>
    <property type="molecule type" value="Genomic_DNA"/>
</dbReference>
<dbReference type="AlphaFoldDB" id="A0AAE9Y8D6"/>
<gene>
    <name evidence="1" type="ORF">PO878_02655</name>
</gene>
<evidence type="ECO:0000313" key="2">
    <source>
        <dbReference type="Proteomes" id="UP001216390"/>
    </source>
</evidence>
<organism evidence="1 2">
    <name type="scientific">Iamia majanohamensis</name>
    <dbReference type="NCBI Taxonomy" id="467976"/>
    <lineage>
        <taxon>Bacteria</taxon>
        <taxon>Bacillati</taxon>
        <taxon>Actinomycetota</taxon>
        <taxon>Acidimicrobiia</taxon>
        <taxon>Acidimicrobiales</taxon>
        <taxon>Iamiaceae</taxon>
        <taxon>Iamia</taxon>
    </lineage>
</organism>
<dbReference type="InterPro" id="IPR036869">
    <property type="entry name" value="J_dom_sf"/>
</dbReference>
<dbReference type="InterPro" id="IPR001623">
    <property type="entry name" value="DnaJ_domain"/>
</dbReference>
<evidence type="ECO:0000313" key="1">
    <source>
        <dbReference type="EMBL" id="WCO67621.1"/>
    </source>
</evidence>
<reference evidence="1" key="1">
    <citation type="submission" date="2023-01" db="EMBL/GenBank/DDBJ databases">
        <title>The diversity of Class Acidimicrobiia in South China Sea sediment environments and the proposal of Iamia marina sp. nov., a novel species of the genus Iamia.</title>
        <authorList>
            <person name="He Y."/>
            <person name="Tian X."/>
        </authorList>
    </citation>
    <scope>NUCLEOTIDE SEQUENCE</scope>
    <source>
        <strain evidence="1">DSM 19957</strain>
    </source>
</reference>
<proteinExistence type="predicted"/>
<dbReference type="Gene3D" id="1.10.287.110">
    <property type="entry name" value="DnaJ domain"/>
    <property type="match status" value="1"/>
</dbReference>
<accession>A0AAE9Y8D6</accession>